<dbReference type="GO" id="GO:0022857">
    <property type="term" value="F:transmembrane transporter activity"/>
    <property type="evidence" value="ECO:0007669"/>
    <property type="project" value="InterPro"/>
</dbReference>
<dbReference type="FunFam" id="1.20.1250.20:FF:000223">
    <property type="entry name" value="Major facilitator superfamily domain-containing protein"/>
    <property type="match status" value="1"/>
</dbReference>
<evidence type="ECO:0000259" key="7">
    <source>
        <dbReference type="PROSITE" id="PS50850"/>
    </source>
</evidence>
<accession>A0A915C3L8</accession>
<feature type="transmembrane region" description="Helical" evidence="6">
    <location>
        <begin position="36"/>
        <end position="56"/>
    </location>
</feature>
<feature type="transmembrane region" description="Helical" evidence="6">
    <location>
        <begin position="330"/>
        <end position="347"/>
    </location>
</feature>
<organism evidence="8 9">
    <name type="scientific">Parascaris univalens</name>
    <name type="common">Nematode worm</name>
    <dbReference type="NCBI Taxonomy" id="6257"/>
    <lineage>
        <taxon>Eukaryota</taxon>
        <taxon>Metazoa</taxon>
        <taxon>Ecdysozoa</taxon>
        <taxon>Nematoda</taxon>
        <taxon>Chromadorea</taxon>
        <taxon>Rhabditida</taxon>
        <taxon>Spirurina</taxon>
        <taxon>Ascaridomorpha</taxon>
        <taxon>Ascaridoidea</taxon>
        <taxon>Ascarididae</taxon>
        <taxon>Parascaris</taxon>
    </lineage>
</organism>
<feature type="transmembrane region" description="Helical" evidence="6">
    <location>
        <begin position="155"/>
        <end position="176"/>
    </location>
</feature>
<evidence type="ECO:0000313" key="9">
    <source>
        <dbReference type="WBParaSite" id="PgR085_g027_t01"/>
    </source>
</evidence>
<evidence type="ECO:0000256" key="4">
    <source>
        <dbReference type="ARBA" id="ARBA00022989"/>
    </source>
</evidence>
<feature type="transmembrane region" description="Helical" evidence="6">
    <location>
        <begin position="223"/>
        <end position="246"/>
    </location>
</feature>
<dbReference type="WBParaSite" id="PgR085_g027_t01">
    <property type="protein sequence ID" value="PgR085_g027_t01"/>
    <property type="gene ID" value="PgR085_g027"/>
</dbReference>
<feature type="transmembrane region" description="Helical" evidence="6">
    <location>
        <begin position="442"/>
        <end position="463"/>
    </location>
</feature>
<keyword evidence="2" id="KW-0813">Transport</keyword>
<evidence type="ECO:0000256" key="1">
    <source>
        <dbReference type="ARBA" id="ARBA00004141"/>
    </source>
</evidence>
<dbReference type="AlphaFoldDB" id="A0A915C3L8"/>
<name>A0A915C3L8_PARUN</name>
<feature type="transmembrane region" description="Helical" evidence="6">
    <location>
        <begin position="416"/>
        <end position="436"/>
    </location>
</feature>
<sequence length="476" mass="52706">RRRKRIVEPEQGTGATERFLMSVTSGIQKPPARATFILISALLFDLIAFTCILPLFPSIIDFYAKPQHRDRLYDIFETTTKIFQDTIGAPHSKQFNSVFFGGILGSLFSALQFLSSPLFGALSDVYGRKPLLLLSIFGSLLSYFIWSQASKFSLFVLSRIIGGLSRANISIITAIISDIYSEGQISNGMALIGIAFSIGFIVGPMFGAYLSHSSRLFTTDDPLYNIAANFALPLTLIELFIVLLFMSETLNPSKRKATITDVWNNCAVYVKPSALFRFCAVSNLVAKREVLIMRAYGRAYFIYLFIYSGLEFTLTFLTHKRFHYDRMQQGKMYVFTGVLMMLLQGGLVRRIPVEKLHQVVVFAIALIIPSFITIAFAETQIVFYGGLTLYAIASAIVVPCLTSCVSNLASAHSKGATIGVFRCLGALARALGPLVASTLFWLIGPTICYTIGGITLIIPFFMVKNIDTNRANVKIE</sequence>
<evidence type="ECO:0000256" key="6">
    <source>
        <dbReference type="SAM" id="Phobius"/>
    </source>
</evidence>
<dbReference type="PANTHER" id="PTHR23504:SF31">
    <property type="entry name" value="MAJOR FACILITATOR SUPERFAMILY DOMAIN-CONTAINING PROTEIN 10"/>
    <property type="match status" value="1"/>
</dbReference>
<feature type="transmembrane region" description="Helical" evidence="6">
    <location>
        <begin position="188"/>
        <end position="211"/>
    </location>
</feature>
<proteinExistence type="predicted"/>
<dbReference type="Pfam" id="PF07690">
    <property type="entry name" value="MFS_1"/>
    <property type="match status" value="1"/>
</dbReference>
<protein>
    <submittedName>
        <fullName evidence="9">Major facilitator superfamily (MFS) profile domain-containing protein</fullName>
    </submittedName>
</protein>
<feature type="transmembrane region" description="Helical" evidence="6">
    <location>
        <begin position="383"/>
        <end position="404"/>
    </location>
</feature>
<feature type="domain" description="Major facilitator superfamily (MFS) profile" evidence="7">
    <location>
        <begin position="34"/>
        <end position="470"/>
    </location>
</feature>
<dbReference type="InterPro" id="IPR011701">
    <property type="entry name" value="MFS"/>
</dbReference>
<dbReference type="Gene3D" id="1.20.1250.20">
    <property type="entry name" value="MFS general substrate transporter like domains"/>
    <property type="match status" value="1"/>
</dbReference>
<feature type="transmembrane region" description="Helical" evidence="6">
    <location>
        <begin position="359"/>
        <end position="377"/>
    </location>
</feature>
<evidence type="ECO:0000313" key="8">
    <source>
        <dbReference type="Proteomes" id="UP000887569"/>
    </source>
</evidence>
<dbReference type="Proteomes" id="UP000887569">
    <property type="component" value="Unplaced"/>
</dbReference>
<keyword evidence="8" id="KW-1185">Reference proteome</keyword>
<keyword evidence="3 6" id="KW-0812">Transmembrane</keyword>
<keyword evidence="4 6" id="KW-1133">Transmembrane helix</keyword>
<evidence type="ECO:0000256" key="3">
    <source>
        <dbReference type="ARBA" id="ARBA00022692"/>
    </source>
</evidence>
<dbReference type="SUPFAM" id="SSF103473">
    <property type="entry name" value="MFS general substrate transporter"/>
    <property type="match status" value="1"/>
</dbReference>
<feature type="transmembrane region" description="Helical" evidence="6">
    <location>
        <begin position="300"/>
        <end position="318"/>
    </location>
</feature>
<dbReference type="PROSITE" id="PS50850">
    <property type="entry name" value="MFS"/>
    <property type="match status" value="1"/>
</dbReference>
<dbReference type="PANTHER" id="PTHR23504">
    <property type="entry name" value="MAJOR FACILITATOR SUPERFAMILY DOMAIN-CONTAINING PROTEIN 10"/>
    <property type="match status" value="1"/>
</dbReference>
<evidence type="ECO:0000256" key="2">
    <source>
        <dbReference type="ARBA" id="ARBA00022448"/>
    </source>
</evidence>
<keyword evidence="5 6" id="KW-0472">Membrane</keyword>
<dbReference type="InterPro" id="IPR020846">
    <property type="entry name" value="MFS_dom"/>
</dbReference>
<feature type="transmembrane region" description="Helical" evidence="6">
    <location>
        <begin position="98"/>
        <end position="119"/>
    </location>
</feature>
<dbReference type="GO" id="GO:0031526">
    <property type="term" value="C:brush border membrane"/>
    <property type="evidence" value="ECO:0007669"/>
    <property type="project" value="TreeGrafter"/>
</dbReference>
<feature type="transmembrane region" description="Helical" evidence="6">
    <location>
        <begin position="131"/>
        <end position="149"/>
    </location>
</feature>
<reference evidence="9" key="1">
    <citation type="submission" date="2022-11" db="UniProtKB">
        <authorList>
            <consortium name="WormBaseParasite"/>
        </authorList>
    </citation>
    <scope>IDENTIFICATION</scope>
</reference>
<comment type="subcellular location">
    <subcellularLocation>
        <location evidence="1">Membrane</location>
        <topology evidence="1">Multi-pass membrane protein</topology>
    </subcellularLocation>
</comment>
<dbReference type="InterPro" id="IPR036259">
    <property type="entry name" value="MFS_trans_sf"/>
</dbReference>
<evidence type="ECO:0000256" key="5">
    <source>
        <dbReference type="ARBA" id="ARBA00023136"/>
    </source>
</evidence>